<sequence length="80" mass="9010">MKKKNTTPTPHDATFRQFLTRLIWRVWCQTAVTRRGSSFPTSCALLPENILGTQKKGVDSPQISANQRLRKLTTNGVTPL</sequence>
<accession>A0A5X6EQK4</accession>
<protein>
    <submittedName>
        <fullName evidence="1">Uncharacterized protein</fullName>
    </submittedName>
</protein>
<evidence type="ECO:0000313" key="1">
    <source>
        <dbReference type="EMBL" id="ECA3794802.1"/>
    </source>
</evidence>
<reference evidence="1" key="1">
    <citation type="submission" date="2018-12" db="EMBL/GenBank/DDBJ databases">
        <authorList>
            <person name="Ashton P.M."/>
            <person name="Dallman T."/>
            <person name="Nair S."/>
            <person name="De Pinna E."/>
            <person name="Peters T."/>
            <person name="Grant K."/>
        </authorList>
    </citation>
    <scope>NUCLEOTIDE SEQUENCE</scope>
    <source>
        <strain evidence="1">650060</strain>
    </source>
</reference>
<comment type="caution">
    <text evidence="1">The sequence shown here is derived from an EMBL/GenBank/DDBJ whole genome shotgun (WGS) entry which is preliminary data.</text>
</comment>
<gene>
    <name evidence="1" type="ORF">EKG95_23875</name>
</gene>
<dbReference type="AlphaFoldDB" id="A0A5X6EQK4"/>
<name>A0A5X6EQK4_SALET</name>
<proteinExistence type="predicted"/>
<dbReference type="EMBL" id="AAHUDZ010000046">
    <property type="protein sequence ID" value="ECA3794802.1"/>
    <property type="molecule type" value="Genomic_DNA"/>
</dbReference>
<organism evidence="1">
    <name type="scientific">Salmonella enterica subsp. enterica serovar Aqua</name>
    <dbReference type="NCBI Taxonomy" id="1302615"/>
    <lineage>
        <taxon>Bacteria</taxon>
        <taxon>Pseudomonadati</taxon>
        <taxon>Pseudomonadota</taxon>
        <taxon>Gammaproteobacteria</taxon>
        <taxon>Enterobacterales</taxon>
        <taxon>Enterobacteriaceae</taxon>
        <taxon>Salmonella</taxon>
    </lineage>
</organism>